<feature type="signal peptide" evidence="1">
    <location>
        <begin position="1"/>
        <end position="19"/>
    </location>
</feature>
<evidence type="ECO:0008006" key="4">
    <source>
        <dbReference type="Google" id="ProtNLM"/>
    </source>
</evidence>
<keyword evidence="3" id="KW-1185">Reference proteome</keyword>
<proteinExistence type="predicted"/>
<feature type="chain" id="PRO_5010737077" description="DUF4468 domain-containing protein" evidence="1">
    <location>
        <begin position="20"/>
        <end position="166"/>
    </location>
</feature>
<dbReference type="AlphaFoldDB" id="A0A1V9F127"/>
<dbReference type="RefSeq" id="WP_081198252.1">
    <property type="nucleotide sequence ID" value="NZ_FOCZ01000013.1"/>
</dbReference>
<organism evidence="2 3">
    <name type="scientific">Niastella yeongjuensis</name>
    <dbReference type="NCBI Taxonomy" id="354355"/>
    <lineage>
        <taxon>Bacteria</taxon>
        <taxon>Pseudomonadati</taxon>
        <taxon>Bacteroidota</taxon>
        <taxon>Chitinophagia</taxon>
        <taxon>Chitinophagales</taxon>
        <taxon>Chitinophagaceae</taxon>
        <taxon>Niastella</taxon>
    </lineage>
</organism>
<evidence type="ECO:0000256" key="1">
    <source>
        <dbReference type="SAM" id="SignalP"/>
    </source>
</evidence>
<reference evidence="3" key="1">
    <citation type="submission" date="2016-04" db="EMBL/GenBank/DDBJ databases">
        <authorList>
            <person name="Chen L."/>
            <person name="Zhuang W."/>
            <person name="Wang G."/>
        </authorList>
    </citation>
    <scope>NUCLEOTIDE SEQUENCE [LARGE SCALE GENOMIC DNA]</scope>
    <source>
        <strain evidence="3">17621</strain>
    </source>
</reference>
<gene>
    <name evidence="2" type="ORF">A4H97_26005</name>
</gene>
<dbReference type="EMBL" id="LVXG01000009">
    <property type="protein sequence ID" value="OQP52070.1"/>
    <property type="molecule type" value="Genomic_DNA"/>
</dbReference>
<accession>A0A1V9F127</accession>
<name>A0A1V9F127_9BACT</name>
<comment type="caution">
    <text evidence="2">The sequence shown here is derived from an EMBL/GenBank/DDBJ whole genome shotgun (WGS) entry which is preliminary data.</text>
</comment>
<dbReference type="OrthoDB" id="663105at2"/>
<evidence type="ECO:0000313" key="3">
    <source>
        <dbReference type="Proteomes" id="UP000192610"/>
    </source>
</evidence>
<dbReference type="Proteomes" id="UP000192610">
    <property type="component" value="Unassembled WGS sequence"/>
</dbReference>
<evidence type="ECO:0000313" key="2">
    <source>
        <dbReference type="EMBL" id="OQP52070.1"/>
    </source>
</evidence>
<sequence>MRRIVTICLSIILVSDAVAQIPRSSTGQFQYYGEILAENTDYTIARAKSFFNQPFLVHWDTVASVKQLANVVISGKGYITIKAKLHDIGTPSIVPVGLHMSIEIVDGHYRYIVNHFEVIDKEHNSHYPLEDKPEIVKSLAYQQLLQKTHKWMSFVIGFMKHHLQEE</sequence>
<keyword evidence="1" id="KW-0732">Signal</keyword>
<protein>
    <recommendedName>
        <fullName evidence="4">DUF4468 domain-containing protein</fullName>
    </recommendedName>
</protein>